<comment type="catalytic activity">
    <reaction evidence="3">
        <text>L-histidyl-glycine(out) = L-histidyl-glycine(in)</text>
        <dbReference type="Rhea" id="RHEA:79395"/>
        <dbReference type="ChEBI" id="CHEBI:229957"/>
    </reaction>
</comment>
<feature type="transmembrane region" description="Helical" evidence="19">
    <location>
        <begin position="340"/>
        <end position="362"/>
    </location>
</feature>
<comment type="catalytic activity">
    <reaction evidence="12">
        <text>L-histidyl-L-alpha-amino acid(out) = L-histidyl-L-alpha-amino acid(in)</text>
        <dbReference type="Rhea" id="RHEA:79379"/>
        <dbReference type="ChEBI" id="CHEBI:229964"/>
    </reaction>
</comment>
<comment type="catalytic activity">
    <reaction evidence="5">
        <text>L-alpha-aminoacyl-L-histidine(out) = L-alpha-aminoacyl-L-histidine(in)</text>
        <dbReference type="Rhea" id="RHEA:79375"/>
        <dbReference type="ChEBI" id="CHEBI:229967"/>
    </reaction>
</comment>
<sequence length="479" mass="51137">MQSSTRSSNSDPFVNDEKIQEKNESLERKVFPMQAVAYDDDGFPIEETIGKDICHPWRYKGPALACILLLTLGSNFAGSALSPLKSTLIKELKINNAQYGVISSASSLINAVLPIFSGIAIDYYGSSWGSMVSSIFIFIGAILGGVGASTKSYGLIVGGQIIMGFGSTTIETAQSKLYTHWFRGTAKGSVGVLALVYGLDIGIGRVYNVVGKATAVPIQISTGSWTWSFWVPAILCGVTVFINAAYVVFERRLPARHQIVTGRMLSAESEKAGVKSPHGPGFKGALNKAWDVITLSIRLIPAAFWILPLTQLLQAGTVNAYTSNLADIIKVTRFSSTLTAGYTSAIGQIIPILLTPVIGFLFDLYGRRTAYISFTAALWVLVFGLLGFTSVHPMAPTILGSVALAFNSIPFIASIPLLVPSQASIGVAFGIWKCFNSAGSTIMDVSTGAIQDLTPTGENTYNTVIWLLIALNSLQAFSG</sequence>
<evidence type="ECO:0000256" key="18">
    <source>
        <dbReference type="ARBA" id="ARBA00046376"/>
    </source>
</evidence>
<dbReference type="Pfam" id="PF07690">
    <property type="entry name" value="MFS_1"/>
    <property type="match status" value="1"/>
</dbReference>
<evidence type="ECO:0000256" key="5">
    <source>
        <dbReference type="ARBA" id="ARBA00044884"/>
    </source>
</evidence>
<evidence type="ECO:0000256" key="8">
    <source>
        <dbReference type="ARBA" id="ARBA00044898"/>
    </source>
</evidence>
<keyword evidence="21" id="KW-0762">Sugar transport</keyword>
<comment type="subunit">
    <text evidence="18">Homodimer. Interacts with lysosomal protein GLMP (via lumenal domain); the interaction starts while both proteins are still in the endoplasmic reticulum and is required for stabilization of MFSD1 in lysosomes but has no direct effect on its targeting to lysosomes or transporter activity.</text>
</comment>
<feature type="transmembrane region" description="Helical" evidence="19">
    <location>
        <begin position="227"/>
        <end position="249"/>
    </location>
</feature>
<keyword evidence="19" id="KW-0812">Transmembrane</keyword>
<dbReference type="PANTHER" id="PTHR23512">
    <property type="entry name" value="MAJOR FACILITATOR SUPERFAMILY DOMAIN-CONTAINING PROTEIN 1"/>
    <property type="match status" value="1"/>
</dbReference>
<reference evidence="21" key="1">
    <citation type="submission" date="2014-08" db="EMBL/GenBank/DDBJ databases">
        <authorList>
            <person name="Sharma Rahul"/>
            <person name="Thines Marco"/>
        </authorList>
    </citation>
    <scope>NUCLEOTIDE SEQUENCE</scope>
</reference>
<proteinExistence type="predicted"/>
<evidence type="ECO:0000256" key="13">
    <source>
        <dbReference type="ARBA" id="ARBA00044919"/>
    </source>
</evidence>
<comment type="catalytic activity">
    <reaction evidence="2">
        <text>L-lysyl-L-alanine(out) = L-lysyl-L-alanine(in)</text>
        <dbReference type="Rhea" id="RHEA:79399"/>
        <dbReference type="ChEBI" id="CHEBI:229954"/>
    </reaction>
</comment>
<evidence type="ECO:0000256" key="16">
    <source>
        <dbReference type="ARBA" id="ARBA00045018"/>
    </source>
</evidence>
<name>A0A0F7SLQ5_PHARH</name>
<feature type="transmembrane region" description="Helical" evidence="19">
    <location>
        <begin position="289"/>
        <end position="307"/>
    </location>
</feature>
<dbReference type="PANTHER" id="PTHR23512:SF12">
    <property type="entry name" value="TRANSPORTER, PUTATIVE (AFU_ORTHOLOGUE AFUA_4G00260)-RELATED"/>
    <property type="match status" value="1"/>
</dbReference>
<feature type="transmembrane region" description="Helical" evidence="19">
    <location>
        <begin position="101"/>
        <end position="121"/>
    </location>
</feature>
<protein>
    <recommendedName>
        <fullName evidence="15">Lysosomal dipeptide transporter MFSD1</fullName>
    </recommendedName>
    <alternativeName>
        <fullName evidence="16">Major facilitator superfamily domain-containing protein 1</fullName>
    </alternativeName>
</protein>
<comment type="catalytic activity">
    <reaction evidence="4">
        <text>L-alpha-aminoacyl-L-arginine(out) = L-alpha-aminoacyl-L-arginine(in)</text>
        <dbReference type="Rhea" id="RHEA:79367"/>
        <dbReference type="ChEBI" id="CHEBI:229968"/>
    </reaction>
</comment>
<evidence type="ECO:0000256" key="12">
    <source>
        <dbReference type="ARBA" id="ARBA00044912"/>
    </source>
</evidence>
<evidence type="ECO:0000256" key="7">
    <source>
        <dbReference type="ARBA" id="ARBA00044893"/>
    </source>
</evidence>
<accession>A0A0F7SLQ5</accession>
<evidence type="ECO:0000313" key="21">
    <source>
        <dbReference type="EMBL" id="CED82331.1"/>
    </source>
</evidence>
<comment type="function">
    <text evidence="17">Lysosomal dipeptide uniporter that selectively exports lysine, arginine or histidine-containing dipeptides with a net positive charge from the lysosome lumen into the cytosol. Could play a role in a specific type of protein O-glycosylation indirectly regulating macrophages migration and tissue invasion. Also essential for liver homeostasis.</text>
</comment>
<keyword evidence="19" id="KW-1133">Transmembrane helix</keyword>
<comment type="catalytic activity">
    <reaction evidence="14">
        <text>L-lysyl-glycine(out) = L-lysyl-glycine(in)</text>
        <dbReference type="Rhea" id="RHEA:79407"/>
        <dbReference type="ChEBI" id="CHEBI:191202"/>
    </reaction>
</comment>
<dbReference type="InterPro" id="IPR036259">
    <property type="entry name" value="MFS_trans_sf"/>
</dbReference>
<evidence type="ECO:0000256" key="14">
    <source>
        <dbReference type="ARBA" id="ARBA00044924"/>
    </source>
</evidence>
<feature type="domain" description="Major facilitator superfamily (MFS) profile" evidence="20">
    <location>
        <begin position="63"/>
        <end position="479"/>
    </location>
</feature>
<feature type="transmembrane region" description="Helical" evidence="19">
    <location>
        <begin position="190"/>
        <end position="207"/>
    </location>
</feature>
<comment type="catalytic activity">
    <reaction evidence="10">
        <text>L-lysyl-L-lysine(out) = L-lysyl-L-lysine(in)</text>
        <dbReference type="Rhea" id="RHEA:79403"/>
        <dbReference type="ChEBI" id="CHEBI:229956"/>
    </reaction>
</comment>
<organism evidence="21">
    <name type="scientific">Phaffia rhodozyma</name>
    <name type="common">Yeast</name>
    <name type="synonym">Xanthophyllomyces dendrorhous</name>
    <dbReference type="NCBI Taxonomy" id="264483"/>
    <lineage>
        <taxon>Eukaryota</taxon>
        <taxon>Fungi</taxon>
        <taxon>Dikarya</taxon>
        <taxon>Basidiomycota</taxon>
        <taxon>Agaricomycotina</taxon>
        <taxon>Tremellomycetes</taxon>
        <taxon>Cystofilobasidiales</taxon>
        <taxon>Mrakiaceae</taxon>
        <taxon>Phaffia</taxon>
    </lineage>
</organism>
<keyword evidence="19" id="KW-0472">Membrane</keyword>
<evidence type="ECO:0000256" key="10">
    <source>
        <dbReference type="ARBA" id="ARBA00044900"/>
    </source>
</evidence>
<keyword evidence="21" id="KW-0813">Transport</keyword>
<dbReference type="GO" id="GO:0022857">
    <property type="term" value="F:transmembrane transporter activity"/>
    <property type="evidence" value="ECO:0007669"/>
    <property type="project" value="InterPro"/>
</dbReference>
<comment type="catalytic activity">
    <reaction evidence="7">
        <text>L-alpha-aminoacyl-L-lysine(out) = L-alpha-aminoacyl-L-lysine(in)</text>
        <dbReference type="Rhea" id="RHEA:79383"/>
        <dbReference type="ChEBI" id="CHEBI:229966"/>
    </reaction>
</comment>
<comment type="catalytic activity">
    <reaction evidence="8">
        <text>L-aspartyl-L-lysine(out) = L-aspartyl-L-lysine(in)</text>
        <dbReference type="Rhea" id="RHEA:79411"/>
        <dbReference type="ChEBI" id="CHEBI:229953"/>
    </reaction>
</comment>
<comment type="catalytic activity">
    <reaction evidence="6">
        <text>L-lysyl-L-alpha-amino acid(out) = L-lysyl-L-alpha-amino acid(in)</text>
        <dbReference type="Rhea" id="RHEA:79387"/>
        <dbReference type="ChEBI" id="CHEBI:229965"/>
    </reaction>
</comment>
<dbReference type="InterPro" id="IPR052187">
    <property type="entry name" value="MFSD1"/>
</dbReference>
<dbReference type="PROSITE" id="PS50850">
    <property type="entry name" value="MFS"/>
    <property type="match status" value="1"/>
</dbReference>
<dbReference type="Gene3D" id="1.20.1250.20">
    <property type="entry name" value="MFS general substrate transporter like domains"/>
    <property type="match status" value="2"/>
</dbReference>
<dbReference type="EMBL" id="LN483124">
    <property type="protein sequence ID" value="CED82331.1"/>
    <property type="molecule type" value="Genomic_DNA"/>
</dbReference>
<evidence type="ECO:0000256" key="6">
    <source>
        <dbReference type="ARBA" id="ARBA00044891"/>
    </source>
</evidence>
<evidence type="ECO:0000256" key="3">
    <source>
        <dbReference type="ARBA" id="ARBA00044878"/>
    </source>
</evidence>
<comment type="catalytic activity">
    <reaction evidence="9">
        <text>L-arginyl-L-alpha-amino acid(out) = L-arginyl-L-alpha-amino acid(in)</text>
        <dbReference type="Rhea" id="RHEA:79371"/>
        <dbReference type="ChEBI" id="CHEBI:84315"/>
    </reaction>
</comment>
<evidence type="ECO:0000256" key="11">
    <source>
        <dbReference type="ARBA" id="ARBA00044903"/>
    </source>
</evidence>
<comment type="subcellular location">
    <subcellularLocation>
        <location evidence="1">Membrane</location>
        <topology evidence="1">Multi-pass membrane protein</topology>
    </subcellularLocation>
</comment>
<evidence type="ECO:0000256" key="1">
    <source>
        <dbReference type="ARBA" id="ARBA00004141"/>
    </source>
</evidence>
<comment type="catalytic activity">
    <reaction evidence="13">
        <text>L-alanyl-L-lysine(out) = L-alanyl-L-lysine(in)</text>
        <dbReference type="Rhea" id="RHEA:79415"/>
        <dbReference type="ChEBI" id="CHEBI:192470"/>
    </reaction>
</comment>
<dbReference type="AlphaFoldDB" id="A0A0F7SLQ5"/>
<dbReference type="SUPFAM" id="SSF103473">
    <property type="entry name" value="MFS general substrate transporter"/>
    <property type="match status" value="1"/>
</dbReference>
<dbReference type="GO" id="GO:0016020">
    <property type="term" value="C:membrane"/>
    <property type="evidence" value="ECO:0007669"/>
    <property type="project" value="UniProtKB-SubCell"/>
</dbReference>
<evidence type="ECO:0000256" key="15">
    <source>
        <dbReference type="ARBA" id="ARBA00044985"/>
    </source>
</evidence>
<evidence type="ECO:0000256" key="9">
    <source>
        <dbReference type="ARBA" id="ARBA00044899"/>
    </source>
</evidence>
<evidence type="ECO:0000256" key="19">
    <source>
        <dbReference type="SAM" id="Phobius"/>
    </source>
</evidence>
<evidence type="ECO:0000256" key="2">
    <source>
        <dbReference type="ARBA" id="ARBA00044876"/>
    </source>
</evidence>
<dbReference type="InterPro" id="IPR020846">
    <property type="entry name" value="MFS_dom"/>
</dbReference>
<evidence type="ECO:0000259" key="20">
    <source>
        <dbReference type="PROSITE" id="PS50850"/>
    </source>
</evidence>
<evidence type="ECO:0000256" key="4">
    <source>
        <dbReference type="ARBA" id="ARBA00044881"/>
    </source>
</evidence>
<evidence type="ECO:0000256" key="17">
    <source>
        <dbReference type="ARBA" id="ARBA00045709"/>
    </source>
</evidence>
<dbReference type="InterPro" id="IPR011701">
    <property type="entry name" value="MFS"/>
</dbReference>
<feature type="transmembrane region" description="Helical" evidence="19">
    <location>
        <begin position="369"/>
        <end position="391"/>
    </location>
</feature>
<comment type="catalytic activity">
    <reaction evidence="11">
        <text>L-arginyl-glycine(out) = L-arginyl-glycine(in)</text>
        <dbReference type="Rhea" id="RHEA:79391"/>
        <dbReference type="ChEBI" id="CHEBI:229955"/>
    </reaction>
</comment>